<gene>
    <name evidence="1" type="ORF">M3P05_07445</name>
</gene>
<evidence type="ECO:0000313" key="1">
    <source>
        <dbReference type="EMBL" id="MCL6269773.1"/>
    </source>
</evidence>
<protein>
    <recommendedName>
        <fullName evidence="3">Transposase</fullName>
    </recommendedName>
</protein>
<evidence type="ECO:0008006" key="3">
    <source>
        <dbReference type="Google" id="ProtNLM"/>
    </source>
</evidence>
<dbReference type="InterPro" id="IPR011518">
    <property type="entry name" value="Transposase_36"/>
</dbReference>
<evidence type="ECO:0000313" key="2">
    <source>
        <dbReference type="Proteomes" id="UP001203338"/>
    </source>
</evidence>
<proteinExistence type="predicted"/>
<dbReference type="RefSeq" id="WP_408635877.1">
    <property type="nucleotide sequence ID" value="NZ_JAMFLX010000008.1"/>
</dbReference>
<sequence length="66" mass="7546">LESVETAKHYMEKTGTATGLRVKVRVIDKLYKAGRKYAADFKEKMVIQFDELLPKWNYVAIPDAIG</sequence>
<name>A0ABT0PGZ0_9GAMM</name>
<dbReference type="EMBL" id="JAMFLX010000008">
    <property type="protein sequence ID" value="MCL6269773.1"/>
    <property type="molecule type" value="Genomic_DNA"/>
</dbReference>
<dbReference type="Pfam" id="PF07592">
    <property type="entry name" value="DDE_Tnp_ISAZ013"/>
    <property type="match status" value="1"/>
</dbReference>
<organism evidence="1 2">
    <name type="scientific">Parendozoicomonas callyspongiae</name>
    <dbReference type="NCBI Taxonomy" id="2942213"/>
    <lineage>
        <taxon>Bacteria</taxon>
        <taxon>Pseudomonadati</taxon>
        <taxon>Pseudomonadota</taxon>
        <taxon>Gammaproteobacteria</taxon>
        <taxon>Oceanospirillales</taxon>
        <taxon>Endozoicomonadaceae</taxon>
        <taxon>Parendozoicomonas</taxon>
    </lineage>
</organism>
<dbReference type="Proteomes" id="UP001203338">
    <property type="component" value="Unassembled WGS sequence"/>
</dbReference>
<feature type="non-terminal residue" evidence="1">
    <location>
        <position position="1"/>
    </location>
</feature>
<comment type="caution">
    <text evidence="1">The sequence shown here is derived from an EMBL/GenBank/DDBJ whole genome shotgun (WGS) entry which is preliminary data.</text>
</comment>
<accession>A0ABT0PGZ0</accession>
<keyword evidence="2" id="KW-1185">Reference proteome</keyword>
<reference evidence="1 2" key="1">
    <citation type="submission" date="2022-05" db="EMBL/GenBank/DDBJ databases">
        <authorList>
            <person name="Park J.-S."/>
        </authorList>
    </citation>
    <scope>NUCLEOTIDE SEQUENCE [LARGE SCALE GENOMIC DNA]</scope>
    <source>
        <strain evidence="1 2">2012CJ34-2</strain>
    </source>
</reference>